<feature type="region of interest" description="Disordered" evidence="5">
    <location>
        <begin position="33"/>
        <end position="53"/>
    </location>
</feature>
<dbReference type="GO" id="GO:0022857">
    <property type="term" value="F:transmembrane transporter activity"/>
    <property type="evidence" value="ECO:0007669"/>
    <property type="project" value="InterPro"/>
</dbReference>
<feature type="transmembrane region" description="Helical" evidence="6">
    <location>
        <begin position="92"/>
        <end position="110"/>
    </location>
</feature>
<dbReference type="Gene3D" id="1.20.1250.20">
    <property type="entry name" value="MFS general substrate transporter like domains"/>
    <property type="match status" value="2"/>
</dbReference>
<accession>A0A7R8ZDG8</accession>
<dbReference type="InterPro" id="IPR036259">
    <property type="entry name" value="MFS_trans_sf"/>
</dbReference>
<feature type="domain" description="Major facilitator superfamily (MFS) profile" evidence="7">
    <location>
        <begin position="1"/>
        <end position="442"/>
    </location>
</feature>
<dbReference type="Pfam" id="PF07690">
    <property type="entry name" value="MFS_1"/>
    <property type="match status" value="1"/>
</dbReference>
<feature type="transmembrane region" description="Helical" evidence="6">
    <location>
        <begin position="349"/>
        <end position="374"/>
    </location>
</feature>
<dbReference type="PROSITE" id="PS50850">
    <property type="entry name" value="MFS"/>
    <property type="match status" value="1"/>
</dbReference>
<dbReference type="EMBL" id="OA569364">
    <property type="protein sequence ID" value="CAD7202427.1"/>
    <property type="molecule type" value="Genomic_DNA"/>
</dbReference>
<feature type="transmembrane region" description="Helical" evidence="6">
    <location>
        <begin position="324"/>
        <end position="343"/>
    </location>
</feature>
<dbReference type="SUPFAM" id="SSF103473">
    <property type="entry name" value="MFS general substrate transporter"/>
    <property type="match status" value="1"/>
</dbReference>
<dbReference type="FunFam" id="1.20.1250.20:FF:000532">
    <property type="entry name" value="SLC (SoLute Carrier) homolog"/>
    <property type="match status" value="1"/>
</dbReference>
<dbReference type="AlphaFoldDB" id="A0A7R8ZDG8"/>
<sequence>MAGIIFQFQIKVSLSVAIVAMVKSKNTTESNFTEMDTCPNAGNTANSSSSSQEGEFEWSESMQGVVLSAFYYGYVSTQLLCGWLSDKFGTKMVMGVGMMAAGILNLLSPLAAKWDVGALITLRVLQGMFCSILRQFRRYFHDGSHPKNISDSLVCSIPVIMYIGSITSMSLSGVLSDISWELVFYVYGTTAIIWSTICLLCLKNSPEEHPYITKEEMDYIMKDSKRNIKQVEKPSAPVPWIKLFTSMPVWATILMQTGGNYVNYTFLSELPTYTKNILNYNVSGSGIVSSLPYISAWIGCVGSGYVSQWLQEKKYITRLTSYRIFNGIGALGPAICVITISLIGCNTTAIIALLVLTMFTYAMFYGGGSVANFLDLGINYAGTLSGITLTVANSMGIIAPLVTGALTDGNQTRAQWKIVFYIATAFSVAPFILFMFCGSTEEQSWNKQGRTDKLENQQLELMQDTGLTESLSPSSWPPKSIKANTKGRALERQQQTVHNMINTTTSFNALAG</sequence>
<keyword evidence="3 6" id="KW-1133">Transmembrane helix</keyword>
<protein>
    <recommendedName>
        <fullName evidence="7">Major facilitator superfamily (MFS) profile domain-containing protein</fullName>
    </recommendedName>
</protein>
<evidence type="ECO:0000256" key="3">
    <source>
        <dbReference type="ARBA" id="ARBA00022989"/>
    </source>
</evidence>
<dbReference type="PANTHER" id="PTHR11662:SF399">
    <property type="entry name" value="FI19708P1-RELATED"/>
    <property type="match status" value="1"/>
</dbReference>
<gene>
    <name evidence="8" type="ORF">TDIB3V08_LOCUS8609</name>
</gene>
<name>A0A7R8ZDG8_TIMDO</name>
<evidence type="ECO:0000256" key="6">
    <source>
        <dbReference type="SAM" id="Phobius"/>
    </source>
</evidence>
<dbReference type="InterPro" id="IPR011701">
    <property type="entry name" value="MFS"/>
</dbReference>
<reference evidence="8" key="1">
    <citation type="submission" date="2020-11" db="EMBL/GenBank/DDBJ databases">
        <authorList>
            <person name="Tran Van P."/>
        </authorList>
    </citation>
    <scope>NUCLEOTIDE SEQUENCE</scope>
</reference>
<feature type="compositionally biased region" description="Polar residues" evidence="5">
    <location>
        <begin position="33"/>
        <end position="46"/>
    </location>
</feature>
<keyword evidence="4 6" id="KW-0472">Membrane</keyword>
<feature type="transmembrane region" description="Helical" evidence="6">
    <location>
        <begin position="116"/>
        <end position="133"/>
    </location>
</feature>
<proteinExistence type="predicted"/>
<keyword evidence="2 6" id="KW-0812">Transmembrane</keyword>
<evidence type="ECO:0000259" key="7">
    <source>
        <dbReference type="PROSITE" id="PS50850"/>
    </source>
</evidence>
<dbReference type="GO" id="GO:0006820">
    <property type="term" value="P:monoatomic anion transport"/>
    <property type="evidence" value="ECO:0007669"/>
    <property type="project" value="TreeGrafter"/>
</dbReference>
<feature type="transmembrane region" description="Helical" evidence="6">
    <location>
        <begin position="182"/>
        <end position="202"/>
    </location>
</feature>
<organism evidence="8">
    <name type="scientific">Timema douglasi</name>
    <name type="common">Walking stick</name>
    <dbReference type="NCBI Taxonomy" id="61478"/>
    <lineage>
        <taxon>Eukaryota</taxon>
        <taxon>Metazoa</taxon>
        <taxon>Ecdysozoa</taxon>
        <taxon>Arthropoda</taxon>
        <taxon>Hexapoda</taxon>
        <taxon>Insecta</taxon>
        <taxon>Pterygota</taxon>
        <taxon>Neoptera</taxon>
        <taxon>Polyneoptera</taxon>
        <taxon>Phasmatodea</taxon>
        <taxon>Timematodea</taxon>
        <taxon>Timematoidea</taxon>
        <taxon>Timematidae</taxon>
        <taxon>Timema</taxon>
    </lineage>
</organism>
<evidence type="ECO:0000256" key="1">
    <source>
        <dbReference type="ARBA" id="ARBA00004141"/>
    </source>
</evidence>
<evidence type="ECO:0000256" key="4">
    <source>
        <dbReference type="ARBA" id="ARBA00023136"/>
    </source>
</evidence>
<dbReference type="GO" id="GO:0016020">
    <property type="term" value="C:membrane"/>
    <property type="evidence" value="ECO:0007669"/>
    <property type="project" value="UniProtKB-SubCell"/>
</dbReference>
<evidence type="ECO:0000256" key="5">
    <source>
        <dbReference type="SAM" id="MobiDB-lite"/>
    </source>
</evidence>
<feature type="transmembrane region" description="Helical" evidence="6">
    <location>
        <begin position="153"/>
        <end position="176"/>
    </location>
</feature>
<dbReference type="InterPro" id="IPR050382">
    <property type="entry name" value="MFS_Na/Anion_cotransporter"/>
</dbReference>
<comment type="subcellular location">
    <subcellularLocation>
        <location evidence="1">Membrane</location>
        <topology evidence="1">Multi-pass membrane protein</topology>
    </subcellularLocation>
</comment>
<feature type="transmembrane region" description="Helical" evidence="6">
    <location>
        <begin position="418"/>
        <end position="437"/>
    </location>
</feature>
<evidence type="ECO:0000256" key="2">
    <source>
        <dbReference type="ARBA" id="ARBA00022692"/>
    </source>
</evidence>
<dbReference type="PANTHER" id="PTHR11662">
    <property type="entry name" value="SOLUTE CARRIER FAMILY 17"/>
    <property type="match status" value="1"/>
</dbReference>
<evidence type="ECO:0000313" key="8">
    <source>
        <dbReference type="EMBL" id="CAD7202427.1"/>
    </source>
</evidence>
<feature type="transmembrane region" description="Helical" evidence="6">
    <location>
        <begin position="386"/>
        <end position="406"/>
    </location>
</feature>
<dbReference type="InterPro" id="IPR020846">
    <property type="entry name" value="MFS_dom"/>
</dbReference>